<organism evidence="1 2">
    <name type="scientific">Desulfosoma caldarium</name>
    <dbReference type="NCBI Taxonomy" id="610254"/>
    <lineage>
        <taxon>Bacteria</taxon>
        <taxon>Pseudomonadati</taxon>
        <taxon>Thermodesulfobacteriota</taxon>
        <taxon>Syntrophobacteria</taxon>
        <taxon>Syntrophobacterales</taxon>
        <taxon>Syntrophobacteraceae</taxon>
        <taxon>Desulfosoma</taxon>
    </lineage>
</organism>
<proteinExistence type="predicted"/>
<dbReference type="EMBL" id="RJVA01000012">
    <property type="protein sequence ID" value="ROQ92124.1"/>
    <property type="molecule type" value="Genomic_DNA"/>
</dbReference>
<comment type="caution">
    <text evidence="1">The sequence shown here is derived from an EMBL/GenBank/DDBJ whole genome shotgun (WGS) entry which is preliminary data.</text>
</comment>
<name>A0A3N1ULM0_9BACT</name>
<accession>A0A3N1ULM0</accession>
<reference evidence="1 2" key="1">
    <citation type="submission" date="2018-11" db="EMBL/GenBank/DDBJ databases">
        <title>Genomic Encyclopedia of Type Strains, Phase IV (KMG-IV): sequencing the most valuable type-strain genomes for metagenomic binning, comparative biology and taxonomic classification.</title>
        <authorList>
            <person name="Goeker M."/>
        </authorList>
    </citation>
    <scope>NUCLEOTIDE SEQUENCE [LARGE SCALE GENOMIC DNA]</scope>
    <source>
        <strain evidence="1 2">DSM 22027</strain>
    </source>
</reference>
<dbReference type="AlphaFoldDB" id="A0A3N1ULM0"/>
<evidence type="ECO:0000313" key="1">
    <source>
        <dbReference type="EMBL" id="ROQ92124.1"/>
    </source>
</evidence>
<gene>
    <name evidence="1" type="ORF">EDC27_1806</name>
</gene>
<keyword evidence="2" id="KW-1185">Reference proteome</keyword>
<evidence type="ECO:0000313" key="2">
    <source>
        <dbReference type="Proteomes" id="UP000276223"/>
    </source>
</evidence>
<sequence length="180" mass="20902">MSLPSTFRSPWAVVADAHWRGFFQYLDAHLQAKAFAELRSLAHRALQAIEALDAFMSRYCAQTCSHCADVCCTALRVAYNVTDLLFLWGLHDALPLGQTRRHDGDPCRYLTAMGCALPRYLRPYVCTWFFCEAHMQLFSMEPPRFQRRILTVLQDMRQLRWAMYETVQPFPLAHDIKELP</sequence>
<dbReference type="Proteomes" id="UP000276223">
    <property type="component" value="Unassembled WGS sequence"/>
</dbReference>
<protein>
    <submittedName>
        <fullName evidence="1">Uncharacterized protein</fullName>
    </submittedName>
</protein>